<dbReference type="Pfam" id="PF25967">
    <property type="entry name" value="RND-MFP_C"/>
    <property type="match status" value="1"/>
</dbReference>
<dbReference type="FunFam" id="2.40.30.170:FF:000006">
    <property type="entry name" value="Multidrug resistance protein MdtA"/>
    <property type="match status" value="1"/>
</dbReference>
<dbReference type="Gene3D" id="2.40.30.170">
    <property type="match status" value="1"/>
</dbReference>
<evidence type="ECO:0000256" key="11">
    <source>
        <dbReference type="SAM" id="MobiDB-lite"/>
    </source>
</evidence>
<dbReference type="SUPFAM" id="SSF111369">
    <property type="entry name" value="HlyD-like secretion proteins"/>
    <property type="match status" value="1"/>
</dbReference>
<feature type="region of interest" description="Disordered" evidence="11">
    <location>
        <begin position="37"/>
        <end position="58"/>
    </location>
</feature>
<comment type="subunit">
    <text evidence="8 9">Part of a tripartite efflux system composed of MdtA, MdtB and MdtC.</text>
</comment>
<proteinExistence type="inferred from homology"/>
<keyword evidence="6" id="KW-0732">Signal</keyword>
<keyword evidence="3 9" id="KW-0813">Transport</keyword>
<feature type="region of interest" description="Disordered" evidence="11">
    <location>
        <begin position="399"/>
        <end position="431"/>
    </location>
</feature>
<dbReference type="Gene3D" id="1.10.287.470">
    <property type="entry name" value="Helix hairpin bin"/>
    <property type="match status" value="1"/>
</dbReference>
<dbReference type="FunFam" id="2.40.420.20:FF:000001">
    <property type="entry name" value="Efflux RND transporter periplasmic adaptor subunit"/>
    <property type="match status" value="1"/>
</dbReference>
<dbReference type="KEGG" id="hav:AT03_16100"/>
<evidence type="ECO:0000256" key="12">
    <source>
        <dbReference type="SAM" id="Phobius"/>
    </source>
</evidence>
<comment type="similarity">
    <text evidence="2 9">Belongs to the membrane fusion protein (MFP) (TC 8.A.1) family.</text>
</comment>
<dbReference type="OrthoDB" id="9783047at2"/>
<evidence type="ECO:0000259" key="13">
    <source>
        <dbReference type="Pfam" id="PF25876"/>
    </source>
</evidence>
<dbReference type="eggNOG" id="COG0845">
    <property type="taxonomic scope" value="Bacteria"/>
</dbReference>
<feature type="domain" description="Multidrug resistance protein MdtA-like C-terminal permuted SH3" evidence="16">
    <location>
        <begin position="325"/>
        <end position="385"/>
    </location>
</feature>
<dbReference type="InterPro" id="IPR058625">
    <property type="entry name" value="MdtA-like_BSH"/>
</dbReference>
<feature type="compositionally biased region" description="Polar residues" evidence="11">
    <location>
        <begin position="421"/>
        <end position="431"/>
    </location>
</feature>
<name>A0A097R4W9_HAFAL</name>
<feature type="domain" description="Multidrug resistance protein MdtA-like barrel-sandwich hybrid" evidence="14">
    <location>
        <begin position="91"/>
        <end position="233"/>
    </location>
</feature>
<dbReference type="GO" id="GO:0015562">
    <property type="term" value="F:efflux transmembrane transporter activity"/>
    <property type="evidence" value="ECO:0007669"/>
    <property type="project" value="TreeGrafter"/>
</dbReference>
<dbReference type="HOGENOM" id="CLU_018816_2_0_6"/>
<dbReference type="RefSeq" id="WP_025799811.1">
    <property type="nucleotide sequence ID" value="NZ_CP009706.1"/>
</dbReference>
<keyword evidence="10" id="KW-0175">Coiled coil</keyword>
<keyword evidence="12" id="KW-0812">Transmembrane</keyword>
<dbReference type="FunFam" id="1.10.287.470:FF:000005">
    <property type="entry name" value="Multidrug resistance protein MdtA"/>
    <property type="match status" value="1"/>
</dbReference>
<evidence type="ECO:0000256" key="3">
    <source>
        <dbReference type="ARBA" id="ARBA00022448"/>
    </source>
</evidence>
<keyword evidence="18" id="KW-1185">Reference proteome</keyword>
<evidence type="ECO:0000259" key="14">
    <source>
        <dbReference type="Pfam" id="PF25917"/>
    </source>
</evidence>
<dbReference type="InterPro" id="IPR058626">
    <property type="entry name" value="MdtA-like_b-barrel"/>
</dbReference>
<dbReference type="Gene3D" id="2.40.50.100">
    <property type="match status" value="1"/>
</dbReference>
<dbReference type="Gene3D" id="2.40.420.20">
    <property type="match status" value="1"/>
</dbReference>
<dbReference type="GO" id="GO:1990281">
    <property type="term" value="C:efflux pump complex"/>
    <property type="evidence" value="ECO:0007669"/>
    <property type="project" value="TreeGrafter"/>
</dbReference>
<feature type="compositionally biased region" description="Polar residues" evidence="11">
    <location>
        <begin position="400"/>
        <end position="409"/>
    </location>
</feature>
<sequence length="431" mass="45788">MSAFNKPTSRKRLWWAIAVLVVAGVIVWRYTSSGAEAPTAGAEQAQKGKAGGKAGGRRGGSGILAPVQAAETRISNVPNYLTGLGTVTAANTVTVRSRVDGQLMKIHFTEGQQVKAGDLLAEIDPRPFQVQLAQAQGQLAKDQAILANARRDLARYQQLSKTNMVSKQELDTQASLVTQTQGSIVADQGAVDSAKLQLTYSRITAPIDGRVGLKLVDEGNYITSGDTTGLVVLTQTHPIDVVFTLPEANIASIQQAQKENGKLEVEAWDRSNQHLLTTGTLLSMDNQIDTSTGTIKIKARFDNQDDTLFPNQFVNVRLKVSTQSDAVVAPAAAVQMGNEGNFVWVLNDKNQVSKHAVSVGTRDASDVVITGGLSAGERVVTDGIDQLTEGATVEVIAPHSENTAQTQAQAGKDAPAKPNTDKQNAGKQDKS</sequence>
<dbReference type="PANTHER" id="PTHR30469">
    <property type="entry name" value="MULTIDRUG RESISTANCE PROTEIN MDTA"/>
    <property type="match status" value="1"/>
</dbReference>
<evidence type="ECO:0000256" key="7">
    <source>
        <dbReference type="ARBA" id="ARBA00023136"/>
    </source>
</evidence>
<dbReference type="HAMAP" id="MF_01422">
    <property type="entry name" value="MdtA"/>
    <property type="match status" value="1"/>
</dbReference>
<evidence type="ECO:0000313" key="18">
    <source>
        <dbReference type="Proteomes" id="UP000029986"/>
    </source>
</evidence>
<keyword evidence="12" id="KW-1133">Transmembrane helix</keyword>
<keyword evidence="4 9" id="KW-1003">Cell membrane</keyword>
<reference evidence="17 18" key="1">
    <citation type="journal article" date="2014" name="Gut Pathog.">
        <title>Gene clusters of Hafnia alvei strain FB1 important in survival and pathogenesis: a draft genome perspective.</title>
        <authorList>
            <person name="Tan J.Y."/>
            <person name="Yin W.F."/>
            <person name="Chan K.G."/>
        </authorList>
    </citation>
    <scope>NUCLEOTIDE SEQUENCE [LARGE SCALE GENOMIC DNA]</scope>
    <source>
        <strain evidence="17 18">FB1</strain>
    </source>
</reference>
<feature type="coiled-coil region" evidence="10">
    <location>
        <begin position="132"/>
        <end position="159"/>
    </location>
</feature>
<feature type="transmembrane region" description="Helical" evidence="12">
    <location>
        <begin position="12"/>
        <end position="30"/>
    </location>
</feature>
<dbReference type="AlphaFoldDB" id="A0A097R4W9"/>
<dbReference type="GO" id="GO:0005886">
    <property type="term" value="C:plasma membrane"/>
    <property type="evidence" value="ECO:0007669"/>
    <property type="project" value="UniProtKB-SubCell"/>
</dbReference>
<evidence type="ECO:0000259" key="15">
    <source>
        <dbReference type="Pfam" id="PF25944"/>
    </source>
</evidence>
<dbReference type="PATRIC" id="fig|1453496.5.peg.3296"/>
<evidence type="ECO:0000256" key="9">
    <source>
        <dbReference type="HAMAP-Rule" id="MF_01422"/>
    </source>
</evidence>
<dbReference type="Proteomes" id="UP000029986">
    <property type="component" value="Chromosome"/>
</dbReference>
<feature type="compositionally biased region" description="Gly residues" evidence="11">
    <location>
        <begin position="49"/>
        <end position="58"/>
    </location>
</feature>
<evidence type="ECO:0000256" key="6">
    <source>
        <dbReference type="ARBA" id="ARBA00022729"/>
    </source>
</evidence>
<dbReference type="NCBIfam" id="TIGR01730">
    <property type="entry name" value="RND_mfp"/>
    <property type="match status" value="1"/>
</dbReference>
<evidence type="ECO:0000313" key="17">
    <source>
        <dbReference type="EMBL" id="AIU73758.1"/>
    </source>
</evidence>
<evidence type="ECO:0000256" key="1">
    <source>
        <dbReference type="ARBA" id="ARBA00004417"/>
    </source>
</evidence>
<dbReference type="Pfam" id="PF25876">
    <property type="entry name" value="HH_MFP_RND"/>
    <property type="match status" value="1"/>
</dbReference>
<accession>A0A097R4W9</accession>
<evidence type="ECO:0000256" key="10">
    <source>
        <dbReference type="SAM" id="Coils"/>
    </source>
</evidence>
<dbReference type="EMBL" id="CP009706">
    <property type="protein sequence ID" value="AIU73758.1"/>
    <property type="molecule type" value="Genomic_DNA"/>
</dbReference>
<evidence type="ECO:0000256" key="2">
    <source>
        <dbReference type="ARBA" id="ARBA00009477"/>
    </source>
</evidence>
<keyword evidence="7 9" id="KW-0472">Membrane</keyword>
<dbReference type="InterPro" id="IPR058624">
    <property type="entry name" value="MdtA-like_HH"/>
</dbReference>
<dbReference type="Pfam" id="PF25917">
    <property type="entry name" value="BSH_RND"/>
    <property type="match status" value="1"/>
</dbReference>
<dbReference type="InterPro" id="IPR058627">
    <property type="entry name" value="MdtA-like_C"/>
</dbReference>
<dbReference type="InterPro" id="IPR022824">
    <property type="entry name" value="Multidrug-R_MdtA"/>
</dbReference>
<feature type="domain" description="Multidrug resistance protein MdtA-like beta-barrel" evidence="15">
    <location>
        <begin position="238"/>
        <end position="321"/>
    </location>
</feature>
<evidence type="ECO:0000259" key="16">
    <source>
        <dbReference type="Pfam" id="PF25967"/>
    </source>
</evidence>
<dbReference type="NCBIfam" id="NF008589">
    <property type="entry name" value="PRK11556.1"/>
    <property type="match status" value="1"/>
</dbReference>
<dbReference type="PANTHER" id="PTHR30469:SF12">
    <property type="entry name" value="MULTIDRUG RESISTANCE PROTEIN MDTA"/>
    <property type="match status" value="1"/>
</dbReference>
<protein>
    <recommendedName>
        <fullName evidence="9">Multidrug resistance protein MdtA</fullName>
    </recommendedName>
    <alternativeName>
        <fullName evidence="9">Multidrug transporter MdtA</fullName>
    </alternativeName>
</protein>
<feature type="domain" description="Multidrug resistance protein MdtA-like alpha-helical hairpin" evidence="13">
    <location>
        <begin position="131"/>
        <end position="201"/>
    </location>
</feature>
<dbReference type="InterPro" id="IPR006143">
    <property type="entry name" value="RND_pump_MFP"/>
</dbReference>
<evidence type="ECO:0000256" key="4">
    <source>
        <dbReference type="ARBA" id="ARBA00022475"/>
    </source>
</evidence>
<gene>
    <name evidence="9" type="primary">mdtA</name>
    <name evidence="17" type="ORF">AT03_16100</name>
</gene>
<evidence type="ECO:0000256" key="5">
    <source>
        <dbReference type="ARBA" id="ARBA00022519"/>
    </source>
</evidence>
<organism evidence="17 18">
    <name type="scientific">Hafnia alvei FB1</name>
    <dbReference type="NCBI Taxonomy" id="1453496"/>
    <lineage>
        <taxon>Bacteria</taxon>
        <taxon>Pseudomonadati</taxon>
        <taxon>Pseudomonadota</taxon>
        <taxon>Gammaproteobacteria</taxon>
        <taxon>Enterobacterales</taxon>
        <taxon>Hafniaceae</taxon>
        <taxon>Hafnia</taxon>
    </lineage>
</organism>
<evidence type="ECO:0000256" key="8">
    <source>
        <dbReference type="ARBA" id="ARBA00063762"/>
    </source>
</evidence>
<dbReference type="Pfam" id="PF25944">
    <property type="entry name" value="Beta-barrel_RND"/>
    <property type="match status" value="1"/>
</dbReference>
<keyword evidence="5 9" id="KW-0997">Cell inner membrane</keyword>
<comment type="subcellular location">
    <subcellularLocation>
        <location evidence="1 9">Cell inner membrane</location>
        <topology evidence="1 9">Peripheral membrane protein</topology>
    </subcellularLocation>
</comment>